<dbReference type="RefSeq" id="WP_193954151.1">
    <property type="nucleotide sequence ID" value="NZ_JADEYS010000015.1"/>
</dbReference>
<protein>
    <submittedName>
        <fullName evidence="2">DUF599 family protein</fullName>
    </submittedName>
</protein>
<dbReference type="Pfam" id="PF04654">
    <property type="entry name" value="DUF599"/>
    <property type="match status" value="1"/>
</dbReference>
<feature type="transmembrane region" description="Helical" evidence="1">
    <location>
        <begin position="12"/>
        <end position="31"/>
    </location>
</feature>
<reference evidence="2" key="1">
    <citation type="submission" date="2020-10" db="EMBL/GenBank/DDBJ databases">
        <title>Bacterium isolated from coastal waters sediment.</title>
        <authorList>
            <person name="Chen R.-J."/>
            <person name="Lu D.-C."/>
            <person name="Zhu K.-L."/>
            <person name="Du Z.-J."/>
        </authorList>
    </citation>
    <scope>NUCLEOTIDE SEQUENCE</scope>
    <source>
        <strain evidence="2">N1Y112</strain>
    </source>
</reference>
<keyword evidence="3" id="KW-1185">Reference proteome</keyword>
<keyword evidence="1" id="KW-1133">Transmembrane helix</keyword>
<accession>A0A8J7FR77</accession>
<proteinExistence type="predicted"/>
<organism evidence="2 3">
    <name type="scientific">Pontibacterium sinense</name>
    <dbReference type="NCBI Taxonomy" id="2781979"/>
    <lineage>
        <taxon>Bacteria</taxon>
        <taxon>Pseudomonadati</taxon>
        <taxon>Pseudomonadota</taxon>
        <taxon>Gammaproteobacteria</taxon>
        <taxon>Oceanospirillales</taxon>
        <taxon>Oceanospirillaceae</taxon>
        <taxon>Pontibacterium</taxon>
    </lineage>
</organism>
<feature type="transmembrane region" description="Helical" evidence="1">
    <location>
        <begin position="191"/>
        <end position="219"/>
    </location>
</feature>
<sequence>MDAVLQFIQLNWLNLLALVWFLICFKGYMFYSKRRSYDTACLASILHLYRTEWMLRMLDRDMRIADATVVANLERSVSFFASTTMLILAGLMTVLGSTEQAIDVIADIPFAVEATREEWELKLVVMITLFIYAFFKFTWSLRQYGFVSVMVGGAPTPDENISEQQKQSYADRVAKMSSMAANHFNFGLRSYYFSLAMLGWFINPWLFMALSTGVVYVLYRREFKSSTLKTLMMSVGPIDEKP</sequence>
<dbReference type="PANTHER" id="PTHR31881">
    <property type="match status" value="1"/>
</dbReference>
<keyword evidence="1" id="KW-0812">Transmembrane</keyword>
<evidence type="ECO:0000313" key="2">
    <source>
        <dbReference type="EMBL" id="MBE9398517.1"/>
    </source>
</evidence>
<comment type="caution">
    <text evidence="2">The sequence shown here is derived from an EMBL/GenBank/DDBJ whole genome shotgun (WGS) entry which is preliminary data.</text>
</comment>
<dbReference type="Proteomes" id="UP000640333">
    <property type="component" value="Unassembled WGS sequence"/>
</dbReference>
<dbReference type="InterPro" id="IPR006747">
    <property type="entry name" value="DUF599"/>
</dbReference>
<feature type="transmembrane region" description="Helical" evidence="1">
    <location>
        <begin position="123"/>
        <end position="141"/>
    </location>
</feature>
<name>A0A8J7FR77_9GAMM</name>
<evidence type="ECO:0000256" key="1">
    <source>
        <dbReference type="SAM" id="Phobius"/>
    </source>
</evidence>
<evidence type="ECO:0000313" key="3">
    <source>
        <dbReference type="Proteomes" id="UP000640333"/>
    </source>
</evidence>
<dbReference type="EMBL" id="JADEYS010000015">
    <property type="protein sequence ID" value="MBE9398517.1"/>
    <property type="molecule type" value="Genomic_DNA"/>
</dbReference>
<keyword evidence="1" id="KW-0472">Membrane</keyword>
<gene>
    <name evidence="2" type="ORF">IOQ59_14745</name>
</gene>
<dbReference type="AlphaFoldDB" id="A0A8J7FR77"/>
<dbReference type="PANTHER" id="PTHR31881:SF6">
    <property type="entry name" value="OS09G0494600 PROTEIN"/>
    <property type="match status" value="1"/>
</dbReference>